<dbReference type="InterPro" id="IPR050445">
    <property type="entry name" value="Bact_polysacc_biosynth/exp"/>
</dbReference>
<evidence type="ECO:0000313" key="2">
    <source>
        <dbReference type="Proteomes" id="UP000178735"/>
    </source>
</evidence>
<feature type="non-terminal residue" evidence="1">
    <location>
        <position position="614"/>
    </location>
</feature>
<protein>
    <recommendedName>
        <fullName evidence="3">Polysaccharide chain length determinant N-terminal domain-containing protein</fullName>
    </recommendedName>
</protein>
<evidence type="ECO:0008006" key="3">
    <source>
        <dbReference type="Google" id="ProtNLM"/>
    </source>
</evidence>
<reference evidence="1 2" key="1">
    <citation type="journal article" date="2016" name="Nat. Commun.">
        <title>Thousands of microbial genomes shed light on interconnected biogeochemical processes in an aquifer system.</title>
        <authorList>
            <person name="Anantharaman K."/>
            <person name="Brown C.T."/>
            <person name="Hug L.A."/>
            <person name="Sharon I."/>
            <person name="Castelle C.J."/>
            <person name="Probst A.J."/>
            <person name="Thomas B.C."/>
            <person name="Singh A."/>
            <person name="Wilkins M.J."/>
            <person name="Karaoz U."/>
            <person name="Brodie E.L."/>
            <person name="Williams K.H."/>
            <person name="Hubbard S.S."/>
            <person name="Banfield J.F."/>
        </authorList>
    </citation>
    <scope>NUCLEOTIDE SEQUENCE [LARGE SCALE GENOMIC DNA]</scope>
</reference>
<gene>
    <name evidence="1" type="ORF">A2008_05745</name>
</gene>
<dbReference type="PANTHER" id="PTHR32309:SF31">
    <property type="entry name" value="CAPSULAR EXOPOLYSACCHARIDE FAMILY"/>
    <property type="match status" value="1"/>
</dbReference>
<accession>A0A1F7WV05</accession>
<organism evidence="1 2">
    <name type="scientific">Candidatus Wallbacteria bacterium GWC2_49_35</name>
    <dbReference type="NCBI Taxonomy" id="1817813"/>
    <lineage>
        <taxon>Bacteria</taxon>
        <taxon>Candidatus Walliibacteriota</taxon>
    </lineage>
</organism>
<sequence>MNSMMSKLANKMARANIVRLVLLLALFIFAFLFIQKLSYKAVVFIQMPSELERGGPKKIMAAAEFRVMQSREVVKSSLKNALHLSGTREVAIDADMVDRIKKNLYYKYDPESLSFELEYFDRSKEYAVKIANAIAEAYILDYSSKLNDITSKTLQMMYMKQLDAEKTLSSANSRYEKFCSEENIISLENDYALLSSQYTQHSGELAKLNAEISIAEKLAEKNMIYRPKPSSAAYSLPARETGAAPETRMEESEENYELKKKIRDSEIRLAMLKRKYTNVHPLVKNEAALLDILRNKITYRTELAGALKTSAPEPKPAMPGRNDQAIELLKTRRNAYISLINQCEAQIKSYPKKKSQIKSYEVEIAKLENILTAINKHIDATRISQTELSDNMPRIIEASNGARINIAYFDLSAALLSLFLFLMSFKVEAKALLLKENRKLANYKNVVADDFKFKVLGHVNKGEPLNFEDPSFSASCFAYHQKDSRQSRHVGTIRNNITGQLDRNTGVAFGLTSLNPSEGKTVLAANIGISAALGGQQTLVVDFNYKTTCPPVAEYYKASNDYGITDIVVGETPYEEVLSATAIEDLKLISTGMFPPNVHKVVSSPVCGEFIKQV</sequence>
<dbReference type="EMBL" id="MGFH01000058">
    <property type="protein sequence ID" value="OGM06560.1"/>
    <property type="molecule type" value="Genomic_DNA"/>
</dbReference>
<dbReference type="InterPro" id="IPR027417">
    <property type="entry name" value="P-loop_NTPase"/>
</dbReference>
<dbReference type="STRING" id="1817813.A2008_05745"/>
<comment type="caution">
    <text evidence="1">The sequence shown here is derived from an EMBL/GenBank/DDBJ whole genome shotgun (WGS) entry which is preliminary data.</text>
</comment>
<evidence type="ECO:0000313" key="1">
    <source>
        <dbReference type="EMBL" id="OGM06560.1"/>
    </source>
</evidence>
<dbReference type="PANTHER" id="PTHR32309">
    <property type="entry name" value="TYROSINE-PROTEIN KINASE"/>
    <property type="match status" value="1"/>
</dbReference>
<proteinExistence type="predicted"/>
<name>A0A1F7WV05_9BACT</name>
<dbReference type="Proteomes" id="UP000178735">
    <property type="component" value="Unassembled WGS sequence"/>
</dbReference>
<dbReference type="Gene3D" id="3.40.50.300">
    <property type="entry name" value="P-loop containing nucleotide triphosphate hydrolases"/>
    <property type="match status" value="1"/>
</dbReference>
<dbReference type="AlphaFoldDB" id="A0A1F7WV05"/>
<dbReference type="SUPFAM" id="SSF52540">
    <property type="entry name" value="P-loop containing nucleoside triphosphate hydrolases"/>
    <property type="match status" value="1"/>
</dbReference>